<comment type="subcellular location">
    <subcellularLocation>
        <location evidence="9">Cell membrane</location>
        <topology evidence="9">Single-pass membrane protein</topology>
    </subcellularLocation>
    <subcellularLocation>
        <location evidence="1">Membrane</location>
        <topology evidence="1">Single-pass membrane protein</topology>
    </subcellularLocation>
</comment>
<evidence type="ECO:0000256" key="1">
    <source>
        <dbReference type="ARBA" id="ARBA00004167"/>
    </source>
</evidence>
<sequence>MFDIGFSELLLVLVIGLVVLGPERLPVAVRTVAGWIRTLRAMAASVQSELSQELKLQELQDSLKKAEEAGLKNLTPEIKASMDELKEAAESMKQSINSGLNPAEKAVENAKAEGNTIHNPVLDEAEAHHDAGISPATAEKVASAPVSAPQSAVDAALASNKTAHAAAEHAETLAASAEPSVTESTVAEPSVASAPVMKPVAAEAPVAEPAVPVKPVSSTQTTGER</sequence>
<feature type="compositionally biased region" description="Low complexity" evidence="10">
    <location>
        <begin position="194"/>
        <end position="216"/>
    </location>
</feature>
<dbReference type="PANTHER" id="PTHR33162:SF1">
    <property type="entry name" value="SEC-INDEPENDENT PROTEIN TRANSLOCASE PROTEIN TATA, CHLOROPLASTIC"/>
    <property type="match status" value="1"/>
</dbReference>
<keyword evidence="12" id="KW-1185">Reference proteome</keyword>
<dbReference type="Gene3D" id="1.20.5.3310">
    <property type="match status" value="1"/>
</dbReference>
<keyword evidence="2 9" id="KW-0813">Transport</keyword>
<keyword evidence="8 9" id="KW-0472">Membrane</keyword>
<evidence type="ECO:0000256" key="5">
    <source>
        <dbReference type="ARBA" id="ARBA00022927"/>
    </source>
</evidence>
<comment type="function">
    <text evidence="9">Part of the twin-arginine translocation (Tat) system that transports large folded proteins containing a characteristic twin-arginine motif in their signal peptide across membranes. Together with TatC, TatB is part of a receptor directly interacting with Tat signal peptides. TatB may form an oligomeric binding site that transiently accommodates folded Tat precursor proteins before their translocation.</text>
</comment>
<evidence type="ECO:0000256" key="8">
    <source>
        <dbReference type="ARBA" id="ARBA00023136"/>
    </source>
</evidence>
<organism evidence="11 12">
    <name type="scientific">Rahnella laticis</name>
    <dbReference type="NCBI Taxonomy" id="2787622"/>
    <lineage>
        <taxon>Bacteria</taxon>
        <taxon>Pseudomonadati</taxon>
        <taxon>Pseudomonadota</taxon>
        <taxon>Gammaproteobacteria</taxon>
        <taxon>Enterobacterales</taxon>
        <taxon>Yersiniaceae</taxon>
        <taxon>Rahnella</taxon>
    </lineage>
</organism>
<dbReference type="InterPro" id="IPR003369">
    <property type="entry name" value="TatA/B/E"/>
</dbReference>
<evidence type="ECO:0000256" key="9">
    <source>
        <dbReference type="HAMAP-Rule" id="MF_00237"/>
    </source>
</evidence>
<evidence type="ECO:0000256" key="7">
    <source>
        <dbReference type="ARBA" id="ARBA00023010"/>
    </source>
</evidence>
<dbReference type="HAMAP" id="MF_00237">
    <property type="entry name" value="TatB"/>
    <property type="match status" value="1"/>
</dbReference>
<comment type="similarity">
    <text evidence="9">Belongs to the TatB family.</text>
</comment>
<keyword evidence="7 9" id="KW-0811">Translocation</keyword>
<keyword evidence="6 9" id="KW-1133">Transmembrane helix</keyword>
<evidence type="ECO:0000256" key="3">
    <source>
        <dbReference type="ARBA" id="ARBA00022475"/>
    </source>
</evidence>
<keyword evidence="3 9" id="KW-1003">Cell membrane</keyword>
<proteinExistence type="inferred from homology"/>
<evidence type="ECO:0000256" key="6">
    <source>
        <dbReference type="ARBA" id="ARBA00022989"/>
    </source>
</evidence>
<dbReference type="Proteomes" id="UP000636811">
    <property type="component" value="Unassembled WGS sequence"/>
</dbReference>
<evidence type="ECO:0000313" key="11">
    <source>
        <dbReference type="EMBL" id="MBF7982170.1"/>
    </source>
</evidence>
<dbReference type="RefSeq" id="WP_195816019.1">
    <property type="nucleotide sequence ID" value="NZ_JADOBI010000014.1"/>
</dbReference>
<evidence type="ECO:0000256" key="4">
    <source>
        <dbReference type="ARBA" id="ARBA00022692"/>
    </source>
</evidence>
<comment type="subunit">
    <text evidence="9">The Tat system comprises two distinct complexes: a TatABC complex, containing multiple copies of TatA, TatB and TatC subunits, and a separate TatA complex, containing only TatA subunits. Substrates initially bind to the TatABC complex, which probably triggers association of the separate TatA complex to form the active translocon.</text>
</comment>
<dbReference type="InterPro" id="IPR018448">
    <property type="entry name" value="TatB"/>
</dbReference>
<evidence type="ECO:0000256" key="10">
    <source>
        <dbReference type="SAM" id="MobiDB-lite"/>
    </source>
</evidence>
<protein>
    <recommendedName>
        <fullName evidence="9">Sec-independent protein translocase protein TatB</fullName>
    </recommendedName>
</protein>
<accession>A0ABS0EDE3</accession>
<name>A0ABS0EDE3_9GAMM</name>
<feature type="region of interest" description="Disordered" evidence="10">
    <location>
        <begin position="168"/>
        <end position="225"/>
    </location>
</feature>
<dbReference type="Pfam" id="PF02416">
    <property type="entry name" value="TatA_B_E"/>
    <property type="match status" value="1"/>
</dbReference>
<dbReference type="PRINTS" id="PR01506">
    <property type="entry name" value="TATBPROTEIN"/>
</dbReference>
<dbReference type="PANTHER" id="PTHR33162">
    <property type="entry name" value="SEC-INDEPENDENT PROTEIN TRANSLOCASE PROTEIN TATA, CHLOROPLASTIC"/>
    <property type="match status" value="1"/>
</dbReference>
<dbReference type="EMBL" id="JADOBI010000014">
    <property type="protein sequence ID" value="MBF7982170.1"/>
    <property type="molecule type" value="Genomic_DNA"/>
</dbReference>
<dbReference type="NCBIfam" id="TIGR01410">
    <property type="entry name" value="tatB"/>
    <property type="match status" value="1"/>
</dbReference>
<reference evidence="11 12" key="1">
    <citation type="submission" date="2020-11" db="EMBL/GenBank/DDBJ databases">
        <title>Taxonomic investigation of Rahnella strains.</title>
        <authorList>
            <person name="Lee S.D."/>
        </authorList>
    </citation>
    <scope>NUCLEOTIDE SEQUENCE [LARGE SCALE GENOMIC DNA]</scope>
    <source>
        <strain evidence="11 12">SAP-17</strain>
    </source>
</reference>
<evidence type="ECO:0000256" key="2">
    <source>
        <dbReference type="ARBA" id="ARBA00022448"/>
    </source>
</evidence>
<keyword evidence="5 9" id="KW-0653">Protein transport</keyword>
<keyword evidence="4 9" id="KW-0812">Transmembrane</keyword>
<evidence type="ECO:0000313" key="12">
    <source>
        <dbReference type="Proteomes" id="UP000636811"/>
    </source>
</evidence>
<comment type="caution">
    <text evidence="11">The sequence shown here is derived from an EMBL/GenBank/DDBJ whole genome shotgun (WGS) entry which is preliminary data.</text>
</comment>
<gene>
    <name evidence="9 11" type="primary">tatB</name>
    <name evidence="11" type="ORF">IV433_22440</name>
</gene>